<dbReference type="Pfam" id="PF00850">
    <property type="entry name" value="Hist_deacetyl"/>
    <property type="match status" value="1"/>
</dbReference>
<name>A0ABR4WFK8_9GAMM</name>
<organism evidence="4 5">
    <name type="scientific">Alcanivorax jadensis T9</name>
    <dbReference type="NCBI Taxonomy" id="1177181"/>
    <lineage>
        <taxon>Bacteria</taxon>
        <taxon>Pseudomonadati</taxon>
        <taxon>Pseudomonadota</taxon>
        <taxon>Gammaproteobacteria</taxon>
        <taxon>Oceanospirillales</taxon>
        <taxon>Alcanivoracaceae</taxon>
        <taxon>Alcanivorax</taxon>
    </lineage>
</organism>
<sequence length="310" mass="34167">MLPLVYHPDYSFPFPGEHRFPMEKFGRLHGHLRGLGIAHGDNEFRPGRAKAALLGQAHCPQYVSDIVAGTLDQKARRRLGLPWSEGLVKRTCIAPMGTLFTAQLALRQGLACHLAGGTHHAHYDFGSGFCIFNDLAFAAKQLLASGAVERLLVFDCDVHQGDGTAAMLADEPRAFTCSLHCEKNFPVRKQKSDLDVGLPLGMTDRDYLDTVFETLENLLDTVRPQLVLYDAGVDIFEHDPLGRLCVSEQGIADRERGVIERCRRRGIAVATVIGGGYDDDRDALARRHGIVVETSHELATKPLSERSEAE</sequence>
<accession>A0ABR4WFK8</accession>
<dbReference type="Gene3D" id="3.40.800.20">
    <property type="entry name" value="Histone deacetylase domain"/>
    <property type="match status" value="1"/>
</dbReference>
<proteinExistence type="inferred from homology"/>
<feature type="domain" description="Histone deacetylase" evidence="3">
    <location>
        <begin position="21"/>
        <end position="281"/>
    </location>
</feature>
<dbReference type="InterPro" id="IPR000286">
    <property type="entry name" value="HDACs"/>
</dbReference>
<evidence type="ECO:0000313" key="4">
    <source>
        <dbReference type="EMBL" id="KGD62081.1"/>
    </source>
</evidence>
<keyword evidence="5" id="KW-1185">Reference proteome</keyword>
<dbReference type="PANTHER" id="PTHR10625:SF19">
    <property type="entry name" value="HISTONE DEACETYLASE 12"/>
    <property type="match status" value="1"/>
</dbReference>
<dbReference type="PANTHER" id="PTHR10625">
    <property type="entry name" value="HISTONE DEACETYLASE HDAC1-RELATED"/>
    <property type="match status" value="1"/>
</dbReference>
<dbReference type="EMBL" id="ARXU01000003">
    <property type="protein sequence ID" value="KGD62081.1"/>
    <property type="molecule type" value="Genomic_DNA"/>
</dbReference>
<dbReference type="InterPro" id="IPR023696">
    <property type="entry name" value="Ureohydrolase_dom_sf"/>
</dbReference>
<comment type="similarity">
    <text evidence="1">Belongs to the histone deacetylase family.</text>
</comment>
<protein>
    <submittedName>
        <fullName evidence="4">Deacetylase</fullName>
    </submittedName>
</protein>
<dbReference type="CDD" id="cd09993">
    <property type="entry name" value="HDAC_classIV"/>
    <property type="match status" value="1"/>
</dbReference>
<evidence type="ECO:0000256" key="2">
    <source>
        <dbReference type="ARBA" id="ARBA00022801"/>
    </source>
</evidence>
<dbReference type="SUPFAM" id="SSF52768">
    <property type="entry name" value="Arginase/deacetylase"/>
    <property type="match status" value="1"/>
</dbReference>
<dbReference type="RefSeq" id="WP_035246143.1">
    <property type="nucleotide sequence ID" value="NZ_ARXU01000003.1"/>
</dbReference>
<dbReference type="PRINTS" id="PR01270">
    <property type="entry name" value="HDASUPER"/>
</dbReference>
<dbReference type="InterPro" id="IPR037138">
    <property type="entry name" value="His_deacetylse_dom_sf"/>
</dbReference>
<evidence type="ECO:0000256" key="1">
    <source>
        <dbReference type="ARBA" id="ARBA00005947"/>
    </source>
</evidence>
<dbReference type="InterPro" id="IPR044150">
    <property type="entry name" value="HDAC_classIV"/>
</dbReference>
<dbReference type="InterPro" id="IPR023801">
    <property type="entry name" value="His_deacetylse_dom"/>
</dbReference>
<gene>
    <name evidence="4" type="ORF">T9A_01290</name>
</gene>
<evidence type="ECO:0000259" key="3">
    <source>
        <dbReference type="Pfam" id="PF00850"/>
    </source>
</evidence>
<comment type="caution">
    <text evidence="4">The sequence shown here is derived from an EMBL/GenBank/DDBJ whole genome shotgun (WGS) entry which is preliminary data.</text>
</comment>
<reference evidence="4 5" key="1">
    <citation type="submission" date="2012-09" db="EMBL/GenBank/DDBJ databases">
        <title>Genome Sequence of alkane-degrading Bacterium Alcanivorax jadensis T9.</title>
        <authorList>
            <person name="Lai Q."/>
            <person name="Shao Z."/>
        </authorList>
    </citation>
    <scope>NUCLEOTIDE SEQUENCE [LARGE SCALE GENOMIC DNA]</scope>
    <source>
        <strain evidence="4 5">T9</strain>
    </source>
</reference>
<keyword evidence="2" id="KW-0378">Hydrolase</keyword>
<dbReference type="Proteomes" id="UP000029443">
    <property type="component" value="Unassembled WGS sequence"/>
</dbReference>
<evidence type="ECO:0000313" key="5">
    <source>
        <dbReference type="Proteomes" id="UP000029443"/>
    </source>
</evidence>